<feature type="domain" description="BTB" evidence="1">
    <location>
        <begin position="9"/>
        <end position="110"/>
    </location>
</feature>
<sequence>MAGDENFPSILNLNVGGYVYTTTMDTLTRDPNSMLGAMFSGRQQVAKDTRGNYFIDRDGALFRHILNFLRTSELCLPQSFDEFDQLSAEADFYQVGELIEALQIYREDRRKNMQLSEGQGTIIISVDRYRNQLLLSGREDLIKEVFQGYIKPSELVLTLLPARGYVRNYRVPWRAGGAELTKADAFDLLYGHGFVLEGCNGGGSDGELEGTQFQEYIFVRKNKL</sequence>
<evidence type="ECO:0000259" key="1">
    <source>
        <dbReference type="SMART" id="SM00225"/>
    </source>
</evidence>
<keyword evidence="3" id="KW-1185">Reference proteome</keyword>
<dbReference type="PANTHER" id="PTHR14499">
    <property type="entry name" value="POTASSIUM CHANNEL TETRAMERIZATION DOMAIN-CONTAINING"/>
    <property type="match status" value="1"/>
</dbReference>
<proteinExistence type="predicted"/>
<comment type="caution">
    <text evidence="2">The sequence shown here is derived from an EMBL/GenBank/DDBJ whole genome shotgun (WGS) entry which is preliminary data.</text>
</comment>
<dbReference type="SMART" id="SM00225">
    <property type="entry name" value="BTB"/>
    <property type="match status" value="1"/>
</dbReference>
<dbReference type="SUPFAM" id="SSF54695">
    <property type="entry name" value="POZ domain"/>
    <property type="match status" value="1"/>
</dbReference>
<dbReference type="EMBL" id="CALNXJ010000035">
    <property type="protein sequence ID" value="CAH3141554.1"/>
    <property type="molecule type" value="Genomic_DNA"/>
</dbReference>
<dbReference type="AlphaFoldDB" id="A0AAU9XBM3"/>
<evidence type="ECO:0000313" key="3">
    <source>
        <dbReference type="Proteomes" id="UP001159428"/>
    </source>
</evidence>
<evidence type="ECO:0000313" key="2">
    <source>
        <dbReference type="EMBL" id="CAH3141554.1"/>
    </source>
</evidence>
<dbReference type="InterPro" id="IPR011333">
    <property type="entry name" value="SKP1/BTB/POZ_sf"/>
</dbReference>
<dbReference type="Gene3D" id="3.30.710.10">
    <property type="entry name" value="Potassium Channel Kv1.1, Chain A"/>
    <property type="match status" value="1"/>
</dbReference>
<reference evidence="2 3" key="1">
    <citation type="submission" date="2022-05" db="EMBL/GenBank/DDBJ databases">
        <authorList>
            <consortium name="Genoscope - CEA"/>
            <person name="William W."/>
        </authorList>
    </citation>
    <scope>NUCLEOTIDE SEQUENCE [LARGE SCALE GENOMIC DNA]</scope>
</reference>
<dbReference type="PANTHER" id="PTHR14499:SF144">
    <property type="entry name" value="POTASSIUM CHANNEL TETRAMERISATION-TYPE BTB DOMAIN-CONTAINING PROTEIN"/>
    <property type="match status" value="1"/>
</dbReference>
<organism evidence="2 3">
    <name type="scientific">Pocillopora meandrina</name>
    <dbReference type="NCBI Taxonomy" id="46732"/>
    <lineage>
        <taxon>Eukaryota</taxon>
        <taxon>Metazoa</taxon>
        <taxon>Cnidaria</taxon>
        <taxon>Anthozoa</taxon>
        <taxon>Hexacorallia</taxon>
        <taxon>Scleractinia</taxon>
        <taxon>Astrocoeniina</taxon>
        <taxon>Pocilloporidae</taxon>
        <taxon>Pocillopora</taxon>
    </lineage>
</organism>
<dbReference type="GO" id="GO:0051260">
    <property type="term" value="P:protein homooligomerization"/>
    <property type="evidence" value="ECO:0007669"/>
    <property type="project" value="InterPro"/>
</dbReference>
<gene>
    <name evidence="2" type="ORF">PMEA_00019792</name>
</gene>
<dbReference type="InterPro" id="IPR000210">
    <property type="entry name" value="BTB/POZ_dom"/>
</dbReference>
<protein>
    <recommendedName>
        <fullName evidence="1">BTB domain-containing protein</fullName>
    </recommendedName>
</protein>
<dbReference type="InterPro" id="IPR003131">
    <property type="entry name" value="T1-type_BTB"/>
</dbReference>
<dbReference type="Pfam" id="PF02214">
    <property type="entry name" value="BTB_2"/>
    <property type="match status" value="1"/>
</dbReference>
<accession>A0AAU9XBM3</accession>
<name>A0AAU9XBM3_9CNID</name>
<dbReference type="Proteomes" id="UP001159428">
    <property type="component" value="Unassembled WGS sequence"/>
</dbReference>